<protein>
    <recommendedName>
        <fullName evidence="9">C2H2-type domain-containing protein</fullName>
    </recommendedName>
</protein>
<evidence type="ECO:0000313" key="11">
    <source>
        <dbReference type="Proteomes" id="UP000005206"/>
    </source>
</evidence>
<keyword evidence="7" id="KW-0539">Nucleus</keyword>
<keyword evidence="4" id="KW-0862">Zinc</keyword>
<sequence length="897" mass="101802">MARNRRTRRQTTSATRLTYPLPNRESMSFPCTYAKKHDCSETFSSQSEASCHALLSHNVAPVHKTEDGRFKCLFAEELGCTVTASSILRLGEHLRSEHAGKTFLCPLAEASSCTSRFSSFGGARPHVETKHRNSQFPCPFAKEESCTMTFTTRNGARQHAQRKHETVIYPCPYAERESCTSVFKCQDSANQHGRTHETREYFCPLAKEYGCNKVFSNLSTARRHSQTDMPDHSMKKKRFPCPLAEQENCSATFAGTDGARIHANTAHIGVLYSCPVAKQFDCHAVFTNKPNARAHAELHLGIQFPCPVAEEYTCGSAFTTAAQATTHAKLHTHPFFCPHPNCYKRFETSTDASQHAADVNHSTQGLFLCPISICRSSVARKPFNARTITTHFDMHIRRDHIGVADELVPQQLESLTFRSSLLLFLEIIQCMRVDLVDEDECNDSSEMLVKNTRLLDAELYDDDEPTASGSDDKQRDEGVLQFLEQAASYDFDCGVLSKEHRLHILQQNTIRWEDCRKYCKVSLRNLGLTCVGPSSCPDHLCVNRCPESIVVDLDTARLWLEEKSRPTSRLKLDCRCVPCHYYNAMSKLLGSYGLMSDSVSEECTERDCKEPSFYGVGKCPQHISHFMARTYQAKRVADPRRAMEIFNSATRKTWTFPSNYRKVLRRIDEIQQGHRHGSELVILDDEYSPSSQQLWEFAVIERVSGRTLINTTIEHQTGIDHNELKPYPFMKWLSRSKASAVFSPSRLPSIDRMTVHQVASKLKQVGITQDTIVLVYQAATTDLRLLRELLESSGYFGILPPDENCVPMLQPLRQNLSKGKPADQRICLSLENLFPIMFPRHSLIGLNHQALVDCQQTRLVCMAFDELCKSVEERGEQWRPDTVQKVPQRSILDWLQK</sequence>
<feature type="domain" description="C2H2-type" evidence="9">
    <location>
        <begin position="304"/>
        <end position="332"/>
    </location>
</feature>
<evidence type="ECO:0000256" key="6">
    <source>
        <dbReference type="ARBA" id="ARBA00023163"/>
    </source>
</evidence>
<dbReference type="OMA" id="CAPCNGR"/>
<dbReference type="PANTHER" id="PTHR46179:SF13">
    <property type="entry name" value="C2H2-TYPE DOMAIN-CONTAINING PROTEIN"/>
    <property type="match status" value="1"/>
</dbReference>
<dbReference type="Gene3D" id="3.30.160.60">
    <property type="entry name" value="Classic Zinc Finger"/>
    <property type="match status" value="1"/>
</dbReference>
<dbReference type="InParanoid" id="C7ZFG7"/>
<dbReference type="GO" id="GO:0006357">
    <property type="term" value="P:regulation of transcription by RNA polymerase II"/>
    <property type="evidence" value="ECO:0007669"/>
    <property type="project" value="TreeGrafter"/>
</dbReference>
<feature type="domain" description="C2H2-type" evidence="9">
    <location>
        <begin position="201"/>
        <end position="237"/>
    </location>
</feature>
<evidence type="ECO:0000256" key="8">
    <source>
        <dbReference type="PROSITE-ProRule" id="PRU00042"/>
    </source>
</evidence>
<dbReference type="GO" id="GO:0008270">
    <property type="term" value="F:zinc ion binding"/>
    <property type="evidence" value="ECO:0007669"/>
    <property type="project" value="UniProtKB-KW"/>
</dbReference>
<dbReference type="PROSITE" id="PS50157">
    <property type="entry name" value="ZINC_FINGER_C2H2_2"/>
    <property type="match status" value="2"/>
</dbReference>
<dbReference type="OrthoDB" id="6077919at2759"/>
<keyword evidence="3 8" id="KW-0863">Zinc-finger</keyword>
<dbReference type="RefSeq" id="XP_003042860.1">
    <property type="nucleotide sequence ID" value="XM_003042814.1"/>
</dbReference>
<keyword evidence="11" id="KW-1185">Reference proteome</keyword>
<proteinExistence type="predicted"/>
<dbReference type="InterPro" id="IPR013087">
    <property type="entry name" value="Znf_C2H2_type"/>
</dbReference>
<dbReference type="VEuPathDB" id="FungiDB:NECHADRAFT_78316"/>
<dbReference type="eggNOG" id="ENOG502T2DH">
    <property type="taxonomic scope" value="Eukaryota"/>
</dbReference>
<comment type="subcellular location">
    <subcellularLocation>
        <location evidence="1">Nucleus</location>
    </subcellularLocation>
</comment>
<accession>C7ZFG7</accession>
<dbReference type="GO" id="GO:0005634">
    <property type="term" value="C:nucleus"/>
    <property type="evidence" value="ECO:0007669"/>
    <property type="project" value="UniProtKB-SubCell"/>
</dbReference>
<dbReference type="PANTHER" id="PTHR46179">
    <property type="entry name" value="ZINC FINGER PROTEIN"/>
    <property type="match status" value="1"/>
</dbReference>
<organism evidence="10 11">
    <name type="scientific">Fusarium vanettenii (strain ATCC MYA-4622 / CBS 123669 / FGSC 9596 / NRRL 45880 / 77-13-4)</name>
    <name type="common">Fusarium solani subsp. pisi</name>
    <dbReference type="NCBI Taxonomy" id="660122"/>
    <lineage>
        <taxon>Eukaryota</taxon>
        <taxon>Fungi</taxon>
        <taxon>Dikarya</taxon>
        <taxon>Ascomycota</taxon>
        <taxon>Pezizomycotina</taxon>
        <taxon>Sordariomycetes</taxon>
        <taxon>Hypocreomycetidae</taxon>
        <taxon>Hypocreales</taxon>
        <taxon>Nectriaceae</taxon>
        <taxon>Fusarium</taxon>
        <taxon>Fusarium solani species complex</taxon>
        <taxon>Fusarium vanettenii</taxon>
    </lineage>
</organism>
<dbReference type="Proteomes" id="UP000005206">
    <property type="component" value="Chromosome 3"/>
</dbReference>
<dbReference type="GeneID" id="9665001"/>
<dbReference type="STRING" id="660122.C7ZFG7"/>
<dbReference type="PROSITE" id="PS00028">
    <property type="entry name" value="ZINC_FINGER_C2H2_1"/>
    <property type="match status" value="1"/>
</dbReference>
<name>C7ZFG7_FUSV7</name>
<evidence type="ECO:0000313" key="10">
    <source>
        <dbReference type="EMBL" id="EEU37147.1"/>
    </source>
</evidence>
<dbReference type="AlphaFoldDB" id="C7ZFG7"/>
<keyword evidence="5" id="KW-0805">Transcription regulation</keyword>
<reference evidence="10 11" key="1">
    <citation type="journal article" date="2009" name="PLoS Genet.">
        <title>The genome of Nectria haematococca: contribution of supernumerary chromosomes to gene expansion.</title>
        <authorList>
            <person name="Coleman J.J."/>
            <person name="Rounsley S.D."/>
            <person name="Rodriguez-Carres M."/>
            <person name="Kuo A."/>
            <person name="Wasmann C.C."/>
            <person name="Grimwood J."/>
            <person name="Schmutz J."/>
            <person name="Taga M."/>
            <person name="White G.J."/>
            <person name="Zhou S."/>
            <person name="Schwartz D.C."/>
            <person name="Freitag M."/>
            <person name="Ma L.J."/>
            <person name="Danchin E.G."/>
            <person name="Henrissat B."/>
            <person name="Coutinho P.M."/>
            <person name="Nelson D.R."/>
            <person name="Straney D."/>
            <person name="Napoli C.A."/>
            <person name="Barker B.M."/>
            <person name="Gribskov M."/>
            <person name="Rep M."/>
            <person name="Kroken S."/>
            <person name="Molnar I."/>
            <person name="Rensing C."/>
            <person name="Kennell J.C."/>
            <person name="Zamora J."/>
            <person name="Farman M.L."/>
            <person name="Selker E.U."/>
            <person name="Salamov A."/>
            <person name="Shapiro H."/>
            <person name="Pangilinan J."/>
            <person name="Lindquist E."/>
            <person name="Lamers C."/>
            <person name="Grigoriev I.V."/>
            <person name="Geiser D.M."/>
            <person name="Covert S.F."/>
            <person name="Temporini E."/>
            <person name="Vanetten H.D."/>
        </authorList>
    </citation>
    <scope>NUCLEOTIDE SEQUENCE [LARGE SCALE GENOMIC DNA]</scope>
    <source>
        <strain evidence="11">ATCC MYA-4622 / CBS 123669 / FGSC 9596 / NRRL 45880 / 77-13-4</strain>
    </source>
</reference>
<evidence type="ECO:0000256" key="5">
    <source>
        <dbReference type="ARBA" id="ARBA00023015"/>
    </source>
</evidence>
<evidence type="ECO:0000256" key="2">
    <source>
        <dbReference type="ARBA" id="ARBA00022723"/>
    </source>
</evidence>
<gene>
    <name evidence="10" type="ORF">NECHADRAFT_78316</name>
</gene>
<dbReference type="KEGG" id="nhe:NECHADRAFT_78316"/>
<keyword evidence="6" id="KW-0804">Transcription</keyword>
<evidence type="ECO:0000259" key="9">
    <source>
        <dbReference type="PROSITE" id="PS50157"/>
    </source>
</evidence>
<dbReference type="InterPro" id="IPR051061">
    <property type="entry name" value="Zinc_finger_trans_reg"/>
</dbReference>
<evidence type="ECO:0000256" key="7">
    <source>
        <dbReference type="ARBA" id="ARBA00023242"/>
    </source>
</evidence>
<dbReference type="HOGENOM" id="CLU_023251_0_0_1"/>
<evidence type="ECO:0000256" key="3">
    <source>
        <dbReference type="ARBA" id="ARBA00022771"/>
    </source>
</evidence>
<evidence type="ECO:0000256" key="4">
    <source>
        <dbReference type="ARBA" id="ARBA00022833"/>
    </source>
</evidence>
<evidence type="ECO:0000256" key="1">
    <source>
        <dbReference type="ARBA" id="ARBA00004123"/>
    </source>
</evidence>
<dbReference type="EMBL" id="GG698923">
    <property type="protein sequence ID" value="EEU37147.1"/>
    <property type="molecule type" value="Genomic_DNA"/>
</dbReference>
<keyword evidence="2" id="KW-0479">Metal-binding</keyword>